<name>Q0UTQ1_PHANO</name>
<accession>Q0UTQ1</accession>
<dbReference type="Gene3D" id="3.30.559.30">
    <property type="entry name" value="Nonribosomal peptide synthetase, condensation domain"/>
    <property type="match status" value="1"/>
</dbReference>
<evidence type="ECO:0000313" key="5">
    <source>
        <dbReference type="EMBL" id="EAT87254.2"/>
    </source>
</evidence>
<dbReference type="InterPro" id="IPR045851">
    <property type="entry name" value="AMP-bd_C_sf"/>
</dbReference>
<dbReference type="InterPro" id="IPR000873">
    <property type="entry name" value="AMP-dep_synth/lig_dom"/>
</dbReference>
<dbReference type="InterPro" id="IPR001242">
    <property type="entry name" value="Condensation_dom"/>
</dbReference>
<dbReference type="SUPFAM" id="SSF56801">
    <property type="entry name" value="Acetyl-CoA synthetase-like"/>
    <property type="match status" value="1"/>
</dbReference>
<dbReference type="Gene3D" id="3.40.50.12780">
    <property type="entry name" value="N-terminal domain of ligase-like"/>
    <property type="match status" value="1"/>
</dbReference>
<evidence type="ECO:0008006" key="7">
    <source>
        <dbReference type="Google" id="ProtNLM"/>
    </source>
</evidence>
<keyword evidence="1" id="KW-0596">Phosphopantetheine</keyword>
<dbReference type="GeneID" id="5972151"/>
<evidence type="ECO:0000259" key="4">
    <source>
        <dbReference type="Pfam" id="PF00668"/>
    </source>
</evidence>
<dbReference type="InterPro" id="IPR042099">
    <property type="entry name" value="ANL_N_sf"/>
</dbReference>
<keyword evidence="2" id="KW-0597">Phosphoprotein</keyword>
<reference evidence="6" key="1">
    <citation type="journal article" date="2007" name="Plant Cell">
        <title>Dothideomycete-plant interactions illuminated by genome sequencing and EST analysis of the wheat pathogen Stagonospora nodorum.</title>
        <authorList>
            <person name="Hane J.K."/>
            <person name="Lowe R.G."/>
            <person name="Solomon P.S."/>
            <person name="Tan K.C."/>
            <person name="Schoch C.L."/>
            <person name="Spatafora J.W."/>
            <person name="Crous P.W."/>
            <person name="Kodira C."/>
            <person name="Birren B.W."/>
            <person name="Galagan J.E."/>
            <person name="Torriani S.F."/>
            <person name="McDonald B.A."/>
            <person name="Oliver R.P."/>
        </authorList>
    </citation>
    <scope>NUCLEOTIDE SEQUENCE [LARGE SCALE GENOMIC DNA]</scope>
    <source>
        <strain evidence="6">SN15 / ATCC MYA-4574 / FGSC 10173</strain>
    </source>
</reference>
<dbReference type="SUPFAM" id="SSF52777">
    <property type="entry name" value="CoA-dependent acyltransferases"/>
    <property type="match status" value="2"/>
</dbReference>
<dbReference type="KEGG" id="pno:SNOG_04863"/>
<dbReference type="InParanoid" id="Q0UTQ1"/>
<dbReference type="Pfam" id="PF00501">
    <property type="entry name" value="AMP-binding"/>
    <property type="match status" value="1"/>
</dbReference>
<dbReference type="GO" id="GO:0016874">
    <property type="term" value="F:ligase activity"/>
    <property type="evidence" value="ECO:0007669"/>
    <property type="project" value="UniProtKB-KW"/>
</dbReference>
<evidence type="ECO:0000313" key="6">
    <source>
        <dbReference type="Proteomes" id="UP000001055"/>
    </source>
</evidence>
<gene>
    <name evidence="5" type="ORF">SNOG_04863</name>
</gene>
<feature type="domain" description="AMP-dependent synthetase/ligase" evidence="3">
    <location>
        <begin position="359"/>
        <end position="651"/>
    </location>
</feature>
<dbReference type="RefSeq" id="XP_001795276.1">
    <property type="nucleotide sequence ID" value="XM_001795224.1"/>
</dbReference>
<dbReference type="Proteomes" id="UP000001055">
    <property type="component" value="Unassembled WGS sequence"/>
</dbReference>
<organism evidence="5 6">
    <name type="scientific">Phaeosphaeria nodorum (strain SN15 / ATCC MYA-4574 / FGSC 10173)</name>
    <name type="common">Glume blotch fungus</name>
    <name type="synonym">Parastagonospora nodorum</name>
    <dbReference type="NCBI Taxonomy" id="321614"/>
    <lineage>
        <taxon>Eukaryota</taxon>
        <taxon>Fungi</taxon>
        <taxon>Dikarya</taxon>
        <taxon>Ascomycota</taxon>
        <taxon>Pezizomycotina</taxon>
        <taxon>Dothideomycetes</taxon>
        <taxon>Pleosporomycetidae</taxon>
        <taxon>Pleosporales</taxon>
        <taxon>Pleosporineae</taxon>
        <taxon>Phaeosphaeriaceae</taxon>
        <taxon>Parastagonospora</taxon>
    </lineage>
</organism>
<proteinExistence type="predicted"/>
<sequence>MKMPATSRPSTIMSLADVDEVALSAIAEACRIPKNRIQDIYSCTPLQSSMIAKSRNEMFHFVLSPARPVDPDPFCDALRQVVAHNEILRTRIVNCAGLGDVNVVTDEEHVTNRNTGFDNIEVYLREDDDAPHHNFDTGGLLFRSAYVGHHAVLTLHHSVMDYWSIDKLIQLDLSVVYAGEPPIKRPPFKEFARYCLEIEEDAARAFWMPRFKAAPAIFPEPRSSQSAKPCVSEKTHGIEVQYGLVNISALSEPARAAAGFQTLINIRPAVFSGKEPGDTANGNHVKLRMLIFSIMEDGITVWARTDSAVISDGHLDRILNQFEHTLRLLTEVPLQTRLADLPLLDAHARVDISDWNRFLFEKSLSAIVALLGLLKAGGICVPIEKYDEVLLSSVGAELLVTSSASYAHVPSLRPNVFVVGPDFVLRAVVEKDSEPLPDGHTATTQTEAMKSTAQDLAYIFFTSEDSGVRQTPVMLSHGHLVSALTWHVDRFDWQPDCRIVQSSSFVSSQSLLEILGSLIAGGCICMPCVDEVNLPAFITSARANGAVLPPSVIRTMSPSDVPGLRFLASVGGEAFPDDRLGDTWAGEVRLFRGWALGEASMLMTVGEVVPNPRYADSMGKPVGCLAWVTNPDNTNDLAPLGGVGEVVIEGGSGVLGRANVSPPAWAPLRNNSATRGPYFRTGMLAKNNPDGSVSPVGRMSNRLKLGGQMIQLEQIERVLVRCSQLRDAVVVARIAAGRTQLVAVVCLADPRLPSCKVLGELPEQDARAACQAVSAWALSGLSPALVPTVIHVVEELPRSLPHRVDRLAVREWLRQPHN</sequence>
<dbReference type="PANTHER" id="PTHR45527">
    <property type="entry name" value="NONRIBOSOMAL PEPTIDE SYNTHETASE"/>
    <property type="match status" value="1"/>
</dbReference>
<dbReference type="AlphaFoldDB" id="Q0UTQ1"/>
<dbReference type="PANTHER" id="PTHR45527:SF12">
    <property type="entry name" value="NONRIBOSOMAL PEPTIDE SYNTHETASE IVOA"/>
    <property type="match status" value="1"/>
</dbReference>
<evidence type="ECO:0000256" key="1">
    <source>
        <dbReference type="ARBA" id="ARBA00022450"/>
    </source>
</evidence>
<dbReference type="InterPro" id="IPR023213">
    <property type="entry name" value="CAT-like_dom_sf"/>
</dbReference>
<evidence type="ECO:0000256" key="2">
    <source>
        <dbReference type="ARBA" id="ARBA00022553"/>
    </source>
</evidence>
<protein>
    <recommendedName>
        <fullName evidence="7">AMP-dependent synthetase/ligase domain-containing protein</fullName>
    </recommendedName>
</protein>
<dbReference type="Gene3D" id="3.30.300.30">
    <property type="match status" value="1"/>
</dbReference>
<dbReference type="Gene3D" id="3.30.559.10">
    <property type="entry name" value="Chloramphenicol acetyltransferase-like domain"/>
    <property type="match status" value="1"/>
</dbReference>
<dbReference type="STRING" id="321614.Q0UTQ1"/>
<dbReference type="VEuPathDB" id="FungiDB:JI435_048630"/>
<dbReference type="EMBL" id="CH445331">
    <property type="protein sequence ID" value="EAT87254.2"/>
    <property type="molecule type" value="Genomic_DNA"/>
</dbReference>
<dbReference type="FunFam" id="3.30.559.10:FF:000151">
    <property type="entry name" value="Uncharacterized protein"/>
    <property type="match status" value="1"/>
</dbReference>
<evidence type="ECO:0000259" key="3">
    <source>
        <dbReference type="Pfam" id="PF00501"/>
    </source>
</evidence>
<feature type="domain" description="Condensation" evidence="4">
    <location>
        <begin position="38"/>
        <end position="233"/>
    </location>
</feature>
<dbReference type="Pfam" id="PF00668">
    <property type="entry name" value="Condensation"/>
    <property type="match status" value="1"/>
</dbReference>